<sequence length="156" mass="16017">MIQGGSADSRTVVEGLAEGPVVFLAVPLSLWGGLDLDRGTICDTTHPDVGRTLAGAVLVMPQARGSSSSSSALVEAARRGLAPRAIVLGAPDPILTIGALVADFLYGLHIPVVTASPADLDRLRHAAYAIVDAGPGGARITVPIRPARPEAPWDRS</sequence>
<dbReference type="Pfam" id="PF01989">
    <property type="entry name" value="AcnX_swivel_put"/>
    <property type="match status" value="1"/>
</dbReference>
<dbReference type="InterPro" id="IPR002840">
    <property type="entry name" value="PMDh-S-like_dom"/>
</dbReference>
<comment type="caution">
    <text evidence="3">The sequence shown here is derived from an EMBL/GenBank/DDBJ whole genome shotgun (WGS) entry which is preliminary data.</text>
</comment>
<dbReference type="PANTHER" id="PTHR36577:SF3">
    <property type="entry name" value="DUF521 DOMAIN PROTEIN (AFU_ORTHOLOGUE AFUA_6G00490)"/>
    <property type="match status" value="1"/>
</dbReference>
<dbReference type="EMBL" id="JABEQM010000003">
    <property type="protein sequence ID" value="MBB2201085.1"/>
    <property type="molecule type" value="Genomic_DNA"/>
</dbReference>
<keyword evidence="4" id="KW-1185">Reference proteome</keyword>
<keyword evidence="1" id="KW-0456">Lyase</keyword>
<evidence type="ECO:0000313" key="3">
    <source>
        <dbReference type="EMBL" id="MBB2201085.1"/>
    </source>
</evidence>
<evidence type="ECO:0000256" key="1">
    <source>
        <dbReference type="ARBA" id="ARBA00023239"/>
    </source>
</evidence>
<dbReference type="SUPFAM" id="SSF52016">
    <property type="entry name" value="LeuD/IlvD-like"/>
    <property type="match status" value="1"/>
</dbReference>
<name>A0A7W4PKH7_9PROT</name>
<organism evidence="3 4">
    <name type="scientific">Gluconacetobacter tumulisoli</name>
    <dbReference type="NCBI Taxonomy" id="1286189"/>
    <lineage>
        <taxon>Bacteria</taxon>
        <taxon>Pseudomonadati</taxon>
        <taxon>Pseudomonadota</taxon>
        <taxon>Alphaproteobacteria</taxon>
        <taxon>Acetobacterales</taxon>
        <taxon>Acetobacteraceae</taxon>
        <taxon>Gluconacetobacter</taxon>
    </lineage>
</organism>
<gene>
    <name evidence="3" type="ORF">HLH28_05735</name>
</gene>
<reference evidence="3 4" key="1">
    <citation type="submission" date="2020-04" db="EMBL/GenBank/DDBJ databases">
        <title>Description of novel Gluconacetobacter.</title>
        <authorList>
            <person name="Sombolestani A."/>
        </authorList>
    </citation>
    <scope>NUCLEOTIDE SEQUENCE [LARGE SCALE GENOMIC DNA]</scope>
    <source>
        <strain evidence="3 4">LMG 27802</strain>
    </source>
</reference>
<feature type="domain" description="Phosphomevalonate dehydratase small subunit-like" evidence="2">
    <location>
        <begin position="28"/>
        <end position="113"/>
    </location>
</feature>
<evidence type="ECO:0000259" key="2">
    <source>
        <dbReference type="Pfam" id="PF01989"/>
    </source>
</evidence>
<dbReference type="Gene3D" id="3.50.30.10">
    <property type="entry name" value="Phosphohistidine domain"/>
    <property type="match status" value="1"/>
</dbReference>
<dbReference type="PANTHER" id="PTHR36577">
    <property type="entry name" value="DUF521 DOMAIN PROTEIN (AFU_ORTHOLOGUE AFUA_6G00490)"/>
    <property type="match status" value="1"/>
</dbReference>
<evidence type="ECO:0000313" key="4">
    <source>
        <dbReference type="Proteomes" id="UP000578030"/>
    </source>
</evidence>
<accession>A0A7W4PKH7</accession>
<dbReference type="RefSeq" id="WP_182955784.1">
    <property type="nucleotide sequence ID" value="NZ_JABEQM010000003.1"/>
</dbReference>
<protein>
    <submittedName>
        <fullName evidence="3">DUF126 domain-containing protein</fullName>
    </submittedName>
</protein>
<dbReference type="GO" id="GO:0016829">
    <property type="term" value="F:lyase activity"/>
    <property type="evidence" value="ECO:0007669"/>
    <property type="project" value="UniProtKB-KW"/>
</dbReference>
<proteinExistence type="predicted"/>
<dbReference type="AlphaFoldDB" id="A0A7W4PKH7"/>
<dbReference type="Proteomes" id="UP000578030">
    <property type="component" value="Unassembled WGS sequence"/>
</dbReference>